<dbReference type="EMBL" id="JH992983">
    <property type="protein sequence ID" value="EKX49220.1"/>
    <property type="molecule type" value="Genomic_DNA"/>
</dbReference>
<evidence type="ECO:0000313" key="5">
    <source>
        <dbReference type="Proteomes" id="UP000011087"/>
    </source>
</evidence>
<dbReference type="KEGG" id="gtt:GUITHDRAFT_105292"/>
<reference evidence="4" key="3">
    <citation type="submission" date="2015-06" db="UniProtKB">
        <authorList>
            <consortium name="EnsemblProtists"/>
        </authorList>
    </citation>
    <scope>IDENTIFICATION</scope>
</reference>
<reference evidence="5" key="2">
    <citation type="submission" date="2012-11" db="EMBL/GenBank/DDBJ databases">
        <authorList>
            <person name="Kuo A."/>
            <person name="Curtis B.A."/>
            <person name="Tanifuji G."/>
            <person name="Burki F."/>
            <person name="Gruber A."/>
            <person name="Irimia M."/>
            <person name="Maruyama S."/>
            <person name="Arias M.C."/>
            <person name="Ball S.G."/>
            <person name="Gile G.H."/>
            <person name="Hirakawa Y."/>
            <person name="Hopkins J.F."/>
            <person name="Rensing S.A."/>
            <person name="Schmutz J."/>
            <person name="Symeonidi A."/>
            <person name="Elias M."/>
            <person name="Eveleigh R.J."/>
            <person name="Herman E.K."/>
            <person name="Klute M.J."/>
            <person name="Nakayama T."/>
            <person name="Obornik M."/>
            <person name="Reyes-Prieto A."/>
            <person name="Armbrust E.V."/>
            <person name="Aves S.J."/>
            <person name="Beiko R.G."/>
            <person name="Coutinho P."/>
            <person name="Dacks J.B."/>
            <person name="Durnford D.G."/>
            <person name="Fast N.M."/>
            <person name="Green B.R."/>
            <person name="Grisdale C."/>
            <person name="Hempe F."/>
            <person name="Henrissat B."/>
            <person name="Hoppner M.P."/>
            <person name="Ishida K.-I."/>
            <person name="Kim E."/>
            <person name="Koreny L."/>
            <person name="Kroth P.G."/>
            <person name="Liu Y."/>
            <person name="Malik S.-B."/>
            <person name="Maier U.G."/>
            <person name="McRose D."/>
            <person name="Mock T."/>
            <person name="Neilson J.A."/>
            <person name="Onodera N.T."/>
            <person name="Poole A.M."/>
            <person name="Pritham E.J."/>
            <person name="Richards T.A."/>
            <person name="Rocap G."/>
            <person name="Roy S.W."/>
            <person name="Sarai C."/>
            <person name="Schaack S."/>
            <person name="Shirato S."/>
            <person name="Slamovits C.H."/>
            <person name="Spencer D.F."/>
            <person name="Suzuki S."/>
            <person name="Worden A.Z."/>
            <person name="Zauner S."/>
            <person name="Barry K."/>
            <person name="Bell C."/>
            <person name="Bharti A.K."/>
            <person name="Crow J.A."/>
            <person name="Grimwood J."/>
            <person name="Kramer R."/>
            <person name="Lindquist E."/>
            <person name="Lucas S."/>
            <person name="Salamov A."/>
            <person name="McFadden G.I."/>
            <person name="Lane C.E."/>
            <person name="Keeling P.J."/>
            <person name="Gray M.W."/>
            <person name="Grigoriev I.V."/>
            <person name="Archibald J.M."/>
        </authorList>
    </citation>
    <scope>NUCLEOTIDE SEQUENCE</scope>
    <source>
        <strain evidence="5">CCMP2712</strain>
    </source>
</reference>
<gene>
    <name evidence="3" type="ORF">GUITHDRAFT_105292</name>
</gene>
<keyword evidence="5" id="KW-1185">Reference proteome</keyword>
<reference evidence="3 5" key="1">
    <citation type="journal article" date="2012" name="Nature">
        <title>Algal genomes reveal evolutionary mosaicism and the fate of nucleomorphs.</title>
        <authorList>
            <consortium name="DOE Joint Genome Institute"/>
            <person name="Curtis B.A."/>
            <person name="Tanifuji G."/>
            <person name="Burki F."/>
            <person name="Gruber A."/>
            <person name="Irimia M."/>
            <person name="Maruyama S."/>
            <person name="Arias M.C."/>
            <person name="Ball S.G."/>
            <person name="Gile G.H."/>
            <person name="Hirakawa Y."/>
            <person name="Hopkins J.F."/>
            <person name="Kuo A."/>
            <person name="Rensing S.A."/>
            <person name="Schmutz J."/>
            <person name="Symeonidi A."/>
            <person name="Elias M."/>
            <person name="Eveleigh R.J."/>
            <person name="Herman E.K."/>
            <person name="Klute M.J."/>
            <person name="Nakayama T."/>
            <person name="Obornik M."/>
            <person name="Reyes-Prieto A."/>
            <person name="Armbrust E.V."/>
            <person name="Aves S.J."/>
            <person name="Beiko R.G."/>
            <person name="Coutinho P."/>
            <person name="Dacks J.B."/>
            <person name="Durnford D.G."/>
            <person name="Fast N.M."/>
            <person name="Green B.R."/>
            <person name="Grisdale C.J."/>
            <person name="Hempel F."/>
            <person name="Henrissat B."/>
            <person name="Hoppner M.P."/>
            <person name="Ishida K."/>
            <person name="Kim E."/>
            <person name="Koreny L."/>
            <person name="Kroth P.G."/>
            <person name="Liu Y."/>
            <person name="Malik S.B."/>
            <person name="Maier U.G."/>
            <person name="McRose D."/>
            <person name="Mock T."/>
            <person name="Neilson J.A."/>
            <person name="Onodera N.T."/>
            <person name="Poole A.M."/>
            <person name="Pritham E.J."/>
            <person name="Richards T.A."/>
            <person name="Rocap G."/>
            <person name="Roy S.W."/>
            <person name="Sarai C."/>
            <person name="Schaack S."/>
            <person name="Shirato S."/>
            <person name="Slamovits C.H."/>
            <person name="Spencer D.F."/>
            <person name="Suzuki S."/>
            <person name="Worden A.Z."/>
            <person name="Zauner S."/>
            <person name="Barry K."/>
            <person name="Bell C."/>
            <person name="Bharti A.K."/>
            <person name="Crow J.A."/>
            <person name="Grimwood J."/>
            <person name="Kramer R."/>
            <person name="Lindquist E."/>
            <person name="Lucas S."/>
            <person name="Salamov A."/>
            <person name="McFadden G.I."/>
            <person name="Lane C.E."/>
            <person name="Keeling P.J."/>
            <person name="Gray M.W."/>
            <person name="Grigoriev I.V."/>
            <person name="Archibald J.M."/>
        </authorList>
    </citation>
    <scope>NUCLEOTIDE SEQUENCE</scope>
    <source>
        <strain evidence="3 5">CCMP2712</strain>
    </source>
</reference>
<accession>L1JM29</accession>
<dbReference type="EnsemblProtists" id="EKX49220">
    <property type="protein sequence ID" value="EKX49220"/>
    <property type="gene ID" value="GUITHDRAFT_105292"/>
</dbReference>
<dbReference type="HOGENOM" id="CLU_557184_0_0_1"/>
<dbReference type="Proteomes" id="UP000011087">
    <property type="component" value="Unassembled WGS sequence"/>
</dbReference>
<dbReference type="InterPro" id="IPR011993">
    <property type="entry name" value="PH-like_dom_sf"/>
</dbReference>
<evidence type="ECO:0000313" key="3">
    <source>
        <dbReference type="EMBL" id="EKX49220.1"/>
    </source>
</evidence>
<dbReference type="GeneID" id="17305891"/>
<sequence length="490" mass="54985">MGRKEFHVAKVHFEQEESCASKCNRSEWVLKARRKHEIANTMLLLGIMNQETSGQGVELNETSEIQERLQNFSKLTADSSSDAERIAFFARSVQKHARLRNVVESTRRRISDGNASNSADVLPVLTYFRALTDAHGRRRVQATACNDLGHALSTIGDDELSIAWHKKALRHHLSIDDIEGIETDIDYLLSLFTRLDAHQMRLKQWIEVKQRISSSQGSSYRDVLNLIRSMINDTKLDSSNSTPTADQSEVEQLEANKISNRASEDALSAQQTWNAVTPSSSSVSNSEVAFTAGSLDGWEAQGPPERSSSRGSIPRAECIVINQDIHHLQMHSSSESSFIPSAVNSSFVNLPHWTRHEGYLKQKVGILNTWKERRVVASLGILEIYRSADRTNGKQVNDRQGATPAVDNSITLRAELRDCAVLSKQFGRQVVLGSPFTFDLPLQHFGIEVKLHNGNKIHFAAQGVMEQSRWIEVIQMQSSNWHTNARHSVR</sequence>
<dbReference type="SUPFAM" id="SSF50729">
    <property type="entry name" value="PH domain-like"/>
    <property type="match status" value="1"/>
</dbReference>
<evidence type="ECO:0000256" key="1">
    <source>
        <dbReference type="SAM" id="MobiDB-lite"/>
    </source>
</evidence>
<dbReference type="PROSITE" id="PS50003">
    <property type="entry name" value="PH_DOMAIN"/>
    <property type="match status" value="1"/>
</dbReference>
<name>L1JM29_GUITC</name>
<dbReference type="CDD" id="cd00821">
    <property type="entry name" value="PH"/>
    <property type="match status" value="1"/>
</dbReference>
<dbReference type="SMART" id="SM00233">
    <property type="entry name" value="PH"/>
    <property type="match status" value="1"/>
</dbReference>
<feature type="region of interest" description="Disordered" evidence="1">
    <location>
        <begin position="294"/>
        <end position="313"/>
    </location>
</feature>
<dbReference type="AlphaFoldDB" id="L1JM29"/>
<protein>
    <recommendedName>
        <fullName evidence="2">PH domain-containing protein</fullName>
    </recommendedName>
</protein>
<dbReference type="RefSeq" id="XP_005836200.1">
    <property type="nucleotide sequence ID" value="XM_005836143.1"/>
</dbReference>
<proteinExistence type="predicted"/>
<organism evidence="3">
    <name type="scientific">Guillardia theta (strain CCMP2712)</name>
    <name type="common">Cryptophyte</name>
    <dbReference type="NCBI Taxonomy" id="905079"/>
    <lineage>
        <taxon>Eukaryota</taxon>
        <taxon>Cryptophyceae</taxon>
        <taxon>Pyrenomonadales</taxon>
        <taxon>Geminigeraceae</taxon>
        <taxon>Guillardia</taxon>
    </lineage>
</organism>
<feature type="domain" description="PH" evidence="2">
    <location>
        <begin position="353"/>
        <end position="479"/>
    </location>
</feature>
<dbReference type="PaxDb" id="55529-EKX49220"/>
<dbReference type="Gene3D" id="2.30.29.30">
    <property type="entry name" value="Pleckstrin-homology domain (PH domain)/Phosphotyrosine-binding domain (PTB)"/>
    <property type="match status" value="1"/>
</dbReference>
<evidence type="ECO:0000259" key="2">
    <source>
        <dbReference type="PROSITE" id="PS50003"/>
    </source>
</evidence>
<dbReference type="InterPro" id="IPR001849">
    <property type="entry name" value="PH_domain"/>
</dbReference>
<evidence type="ECO:0000313" key="4">
    <source>
        <dbReference type="EnsemblProtists" id="EKX49220"/>
    </source>
</evidence>